<dbReference type="Gene3D" id="1.10.150.240">
    <property type="entry name" value="Putative phosphatase, domain 2"/>
    <property type="match status" value="1"/>
</dbReference>
<dbReference type="PANTHER" id="PTHR18901:SF38">
    <property type="entry name" value="PSEUDOURIDINE-5'-PHOSPHATASE"/>
    <property type="match status" value="1"/>
</dbReference>
<dbReference type="RefSeq" id="WP_033162934.1">
    <property type="nucleotide sequence ID" value="NZ_CACVPP010000061.1"/>
</dbReference>
<proteinExistence type="predicted"/>
<dbReference type="CDD" id="cd07505">
    <property type="entry name" value="HAD_BPGM-like"/>
    <property type="match status" value="1"/>
</dbReference>
<dbReference type="SFLD" id="SFLDG01129">
    <property type="entry name" value="C1.5:_HAD__Beta-PGM__Phosphata"/>
    <property type="match status" value="1"/>
</dbReference>
<dbReference type="Gene3D" id="3.40.50.1000">
    <property type="entry name" value="HAD superfamily/HAD-like"/>
    <property type="match status" value="1"/>
</dbReference>
<name>A0A1H6RAZ0_9FIRM</name>
<accession>A0A1H6RAZ0</accession>
<dbReference type="eggNOG" id="COG0637">
    <property type="taxonomic scope" value="Bacteria"/>
</dbReference>
<dbReference type="SUPFAM" id="SSF56784">
    <property type="entry name" value="HAD-like"/>
    <property type="match status" value="1"/>
</dbReference>
<dbReference type="InterPro" id="IPR023214">
    <property type="entry name" value="HAD_sf"/>
</dbReference>
<dbReference type="InterPro" id="IPR006439">
    <property type="entry name" value="HAD-SF_hydro_IA"/>
</dbReference>
<keyword evidence="2" id="KW-1185">Reference proteome</keyword>
<dbReference type="Pfam" id="PF13419">
    <property type="entry name" value="HAD_2"/>
    <property type="match status" value="1"/>
</dbReference>
<dbReference type="InterPro" id="IPR023198">
    <property type="entry name" value="PGP-like_dom2"/>
</dbReference>
<dbReference type="GO" id="GO:0016791">
    <property type="term" value="F:phosphatase activity"/>
    <property type="evidence" value="ECO:0007669"/>
    <property type="project" value="TreeGrafter"/>
</dbReference>
<organism evidence="1 2">
    <name type="scientific">Sharpea azabuensis</name>
    <dbReference type="NCBI Taxonomy" id="322505"/>
    <lineage>
        <taxon>Bacteria</taxon>
        <taxon>Bacillati</taxon>
        <taxon>Bacillota</taxon>
        <taxon>Erysipelotrichia</taxon>
        <taxon>Erysipelotrichales</taxon>
        <taxon>Coprobacillaceae</taxon>
        <taxon>Sharpea</taxon>
    </lineage>
</organism>
<dbReference type="Proteomes" id="UP000183028">
    <property type="component" value="Unassembled WGS sequence"/>
</dbReference>
<dbReference type="AlphaFoldDB" id="A0A1H6RAZ0"/>
<reference evidence="2" key="1">
    <citation type="submission" date="2016-10" db="EMBL/GenBank/DDBJ databases">
        <authorList>
            <person name="Varghese N."/>
        </authorList>
    </citation>
    <scope>NUCLEOTIDE SEQUENCE [LARGE SCALE GENOMIC DNA]</scope>
    <source>
        <strain evidence="2">DSM 20406</strain>
    </source>
</reference>
<dbReference type="EMBL" id="FNYK01000006">
    <property type="protein sequence ID" value="SEI49697.1"/>
    <property type="molecule type" value="Genomic_DNA"/>
</dbReference>
<sequence length="216" mass="24702">MKGAIFDVDGTLLDSMAIWTKADTIYLARHNIIATEELSRLFFNMTLEKSIAYMHDELHIPDSPALIKHDLLKIVEDFYEHEVELKDHMYDIIQKFKAKHIPMVIATSNTKSIIEKALSRLNVMDDFTYILTCDEAGVDKTTPAIYLKAAYYTNSSPSDTFVFEDALHGASSAKEGGFKVVGVFDDYSKDYKHDLMAIADYYLESDEDYQHFLEDI</sequence>
<evidence type="ECO:0000313" key="1">
    <source>
        <dbReference type="EMBL" id="SEI49697.1"/>
    </source>
</evidence>
<dbReference type="GeneID" id="54120333"/>
<dbReference type="SFLD" id="SFLDS00003">
    <property type="entry name" value="Haloacid_Dehalogenase"/>
    <property type="match status" value="1"/>
</dbReference>
<dbReference type="InterPro" id="IPR041492">
    <property type="entry name" value="HAD_2"/>
</dbReference>
<gene>
    <name evidence="1" type="ORF">SAMN04487834_100649</name>
</gene>
<dbReference type="NCBIfam" id="TIGR01509">
    <property type="entry name" value="HAD-SF-IA-v3"/>
    <property type="match status" value="1"/>
</dbReference>
<evidence type="ECO:0000313" key="2">
    <source>
        <dbReference type="Proteomes" id="UP000183028"/>
    </source>
</evidence>
<dbReference type="InterPro" id="IPR036412">
    <property type="entry name" value="HAD-like_sf"/>
</dbReference>
<protein>
    <submittedName>
        <fullName evidence="1">Haloacid dehalogenase superfamily, subfamily IA, variant 3 with third motif having DD or ED</fullName>
    </submittedName>
</protein>
<dbReference type="STRING" id="322505.SAMN04487836_10963"/>
<dbReference type="PANTHER" id="PTHR18901">
    <property type="entry name" value="2-DEOXYGLUCOSE-6-PHOSPHATE PHOSPHATASE 2"/>
    <property type="match status" value="1"/>
</dbReference>